<organism evidence="2 3">
    <name type="scientific">Parelaphostrongylus tenuis</name>
    <name type="common">Meningeal worm</name>
    <dbReference type="NCBI Taxonomy" id="148309"/>
    <lineage>
        <taxon>Eukaryota</taxon>
        <taxon>Metazoa</taxon>
        <taxon>Ecdysozoa</taxon>
        <taxon>Nematoda</taxon>
        <taxon>Chromadorea</taxon>
        <taxon>Rhabditida</taxon>
        <taxon>Rhabditina</taxon>
        <taxon>Rhabditomorpha</taxon>
        <taxon>Strongyloidea</taxon>
        <taxon>Metastrongylidae</taxon>
        <taxon>Parelaphostrongylus</taxon>
    </lineage>
</organism>
<reference evidence="2" key="1">
    <citation type="submission" date="2021-06" db="EMBL/GenBank/DDBJ databases">
        <title>Parelaphostrongylus tenuis whole genome reference sequence.</title>
        <authorList>
            <person name="Garwood T.J."/>
            <person name="Larsen P.A."/>
            <person name="Fountain-Jones N.M."/>
            <person name="Garbe J.R."/>
            <person name="Macchietto M.G."/>
            <person name="Kania S.A."/>
            <person name="Gerhold R.W."/>
            <person name="Richards J.E."/>
            <person name="Wolf T.M."/>
        </authorList>
    </citation>
    <scope>NUCLEOTIDE SEQUENCE</scope>
    <source>
        <strain evidence="2">MNPRO001-30</strain>
        <tissue evidence="2">Meninges</tissue>
    </source>
</reference>
<dbReference type="EMBL" id="JAHQIW010007196">
    <property type="protein sequence ID" value="KAJ1372840.1"/>
    <property type="molecule type" value="Genomic_DNA"/>
</dbReference>
<dbReference type="AlphaFoldDB" id="A0AAD5RB49"/>
<protein>
    <submittedName>
        <fullName evidence="2">Uncharacterized protein</fullName>
    </submittedName>
</protein>
<evidence type="ECO:0000256" key="1">
    <source>
        <dbReference type="SAM" id="MobiDB-lite"/>
    </source>
</evidence>
<comment type="caution">
    <text evidence="2">The sequence shown here is derived from an EMBL/GenBank/DDBJ whole genome shotgun (WGS) entry which is preliminary data.</text>
</comment>
<keyword evidence="3" id="KW-1185">Reference proteome</keyword>
<feature type="region of interest" description="Disordered" evidence="1">
    <location>
        <begin position="79"/>
        <end position="99"/>
    </location>
</feature>
<evidence type="ECO:0000313" key="3">
    <source>
        <dbReference type="Proteomes" id="UP001196413"/>
    </source>
</evidence>
<accession>A0AAD5RB49</accession>
<dbReference type="Proteomes" id="UP001196413">
    <property type="component" value="Unassembled WGS sequence"/>
</dbReference>
<gene>
    <name evidence="2" type="ORF">KIN20_035123</name>
</gene>
<evidence type="ECO:0000313" key="2">
    <source>
        <dbReference type="EMBL" id="KAJ1372840.1"/>
    </source>
</evidence>
<proteinExistence type="predicted"/>
<name>A0AAD5RB49_PARTN</name>
<sequence>MDLLGHCASPIWIIQSNPLDRVKVNLAAKCSCAERLETALDRWLSLNGQNAQKRSPAETLQRNSLYESERLLKKIDQPTCTTSSEVRQKNARQQEWAKT</sequence>